<keyword evidence="9" id="KW-0535">Nitrogen fixation</keyword>
<keyword evidence="7" id="KW-0408">Iron</keyword>
<dbReference type="PANTHER" id="PTHR43082">
    <property type="entry name" value="FERREDOXIN-LIKE"/>
    <property type="match status" value="1"/>
</dbReference>
<dbReference type="PIRSF" id="PIRSF036548">
    <property type="entry name" value="Fdx_FixX"/>
    <property type="match status" value="1"/>
</dbReference>
<evidence type="ECO:0000313" key="11">
    <source>
        <dbReference type="EMBL" id="OGL51299.1"/>
    </source>
</evidence>
<comment type="function">
    <text evidence="1">Could be a 3Fe-4S cluster-containing protein.</text>
</comment>
<evidence type="ECO:0000256" key="9">
    <source>
        <dbReference type="ARBA" id="ARBA00023231"/>
    </source>
</evidence>
<name>A0A1F7SC04_9BACT</name>
<keyword evidence="4" id="KW-0813">Transport</keyword>
<keyword evidence="5" id="KW-0479">Metal-binding</keyword>
<dbReference type="SUPFAM" id="SSF54862">
    <property type="entry name" value="4Fe-4S ferredoxins"/>
    <property type="match status" value="1"/>
</dbReference>
<dbReference type="InterPro" id="IPR017896">
    <property type="entry name" value="4Fe4S_Fe-S-bd"/>
</dbReference>
<keyword evidence="6" id="KW-0249">Electron transport</keyword>
<evidence type="ECO:0000256" key="5">
    <source>
        <dbReference type="ARBA" id="ARBA00022723"/>
    </source>
</evidence>
<comment type="caution">
    <text evidence="11">The sequence shown here is derived from an EMBL/GenBank/DDBJ whole genome shotgun (WGS) entry which is preliminary data.</text>
</comment>
<comment type="similarity">
    <text evidence="2">To ferredoxins from P.putida and C.tartarivorum, ferredoxin I from A.vinelandii, ferredoxin II from D.desulfuricans.</text>
</comment>
<dbReference type="InterPro" id="IPR012206">
    <property type="entry name" value="Fd_FixX"/>
</dbReference>
<evidence type="ECO:0000256" key="4">
    <source>
        <dbReference type="ARBA" id="ARBA00022448"/>
    </source>
</evidence>
<dbReference type="AlphaFoldDB" id="A0A1F7SC04"/>
<dbReference type="Gene3D" id="3.30.70.20">
    <property type="match status" value="1"/>
</dbReference>
<evidence type="ECO:0000256" key="6">
    <source>
        <dbReference type="ARBA" id="ARBA00022982"/>
    </source>
</evidence>
<dbReference type="PROSITE" id="PS51379">
    <property type="entry name" value="4FE4S_FER_2"/>
    <property type="match status" value="2"/>
</dbReference>
<dbReference type="PANTHER" id="PTHR43082:SF3">
    <property type="entry name" value="FERREDOXIN-LIKE PROTEIN YDIT"/>
    <property type="match status" value="1"/>
</dbReference>
<dbReference type="EMBL" id="MGDI01000045">
    <property type="protein sequence ID" value="OGL51299.1"/>
    <property type="molecule type" value="Genomic_DNA"/>
</dbReference>
<evidence type="ECO:0000313" key="12">
    <source>
        <dbReference type="Proteomes" id="UP000178082"/>
    </source>
</evidence>
<gene>
    <name evidence="11" type="ORF">A3G31_00970</name>
</gene>
<evidence type="ECO:0000256" key="7">
    <source>
        <dbReference type="ARBA" id="ARBA00023004"/>
    </source>
</evidence>
<keyword evidence="8" id="KW-0411">Iron-sulfur</keyword>
<feature type="domain" description="4Fe-4S ferredoxin-type" evidence="10">
    <location>
        <begin position="67"/>
        <end position="96"/>
    </location>
</feature>
<sequence length="107" mass="12173">MKKEEAEQALKEPKELKIEDKLFTVKYNPSKDSHIKINHEVCKKCKTQKICLSICPAKVYTEEEGKEEIHIAFENCLECGTCRIACTDNAIDWQCPQGGMGVCYRCG</sequence>
<reference evidence="11 12" key="1">
    <citation type="journal article" date="2016" name="Nat. Commun.">
        <title>Thousands of microbial genomes shed light on interconnected biogeochemical processes in an aquifer system.</title>
        <authorList>
            <person name="Anantharaman K."/>
            <person name="Brown C.T."/>
            <person name="Hug L.A."/>
            <person name="Sharon I."/>
            <person name="Castelle C.J."/>
            <person name="Probst A.J."/>
            <person name="Thomas B.C."/>
            <person name="Singh A."/>
            <person name="Wilkins M.J."/>
            <person name="Karaoz U."/>
            <person name="Brodie E.L."/>
            <person name="Williams K.H."/>
            <person name="Hubbard S.S."/>
            <person name="Banfield J.F."/>
        </authorList>
    </citation>
    <scope>NUCLEOTIDE SEQUENCE [LARGE SCALE GENOMIC DNA]</scope>
</reference>
<evidence type="ECO:0000256" key="2">
    <source>
        <dbReference type="ARBA" id="ARBA00009192"/>
    </source>
</evidence>
<dbReference type="STRING" id="1817883.A3G31_00970"/>
<evidence type="ECO:0000256" key="3">
    <source>
        <dbReference type="ARBA" id="ARBA00020378"/>
    </source>
</evidence>
<evidence type="ECO:0000259" key="10">
    <source>
        <dbReference type="PROSITE" id="PS51379"/>
    </source>
</evidence>
<proteinExistence type="predicted"/>
<accession>A0A1F7SC04</accession>
<dbReference type="Proteomes" id="UP000178082">
    <property type="component" value="Unassembled WGS sequence"/>
</dbReference>
<protein>
    <recommendedName>
        <fullName evidence="3">Ferredoxin-like protein</fullName>
    </recommendedName>
</protein>
<evidence type="ECO:0000256" key="1">
    <source>
        <dbReference type="ARBA" id="ARBA00003208"/>
    </source>
</evidence>
<dbReference type="GO" id="GO:0051536">
    <property type="term" value="F:iron-sulfur cluster binding"/>
    <property type="evidence" value="ECO:0007669"/>
    <property type="project" value="UniProtKB-KW"/>
</dbReference>
<dbReference type="Pfam" id="PF05187">
    <property type="entry name" value="Fer4_ETF_QO"/>
    <property type="match status" value="1"/>
</dbReference>
<dbReference type="InterPro" id="IPR007859">
    <property type="entry name" value="ETF-QO/FixX_C"/>
</dbReference>
<evidence type="ECO:0000256" key="8">
    <source>
        <dbReference type="ARBA" id="ARBA00023014"/>
    </source>
</evidence>
<feature type="domain" description="4Fe-4S ferredoxin-type" evidence="10">
    <location>
        <begin position="33"/>
        <end position="65"/>
    </location>
</feature>
<organism evidence="11 12">
    <name type="scientific">Candidatus Schekmanbacteria bacterium RIFCSPLOWO2_12_FULL_38_15</name>
    <dbReference type="NCBI Taxonomy" id="1817883"/>
    <lineage>
        <taxon>Bacteria</taxon>
        <taxon>Candidatus Schekmaniibacteriota</taxon>
    </lineage>
</organism>
<dbReference type="GO" id="GO:0005506">
    <property type="term" value="F:iron ion binding"/>
    <property type="evidence" value="ECO:0007669"/>
    <property type="project" value="InterPro"/>
</dbReference>